<organism evidence="2 3">
    <name type="scientific">Arcobacter arenosus</name>
    <dbReference type="NCBI Taxonomy" id="2576037"/>
    <lineage>
        <taxon>Bacteria</taxon>
        <taxon>Pseudomonadati</taxon>
        <taxon>Campylobacterota</taxon>
        <taxon>Epsilonproteobacteria</taxon>
        <taxon>Campylobacterales</taxon>
        <taxon>Arcobacteraceae</taxon>
        <taxon>Arcobacter</taxon>
    </lineage>
</organism>
<dbReference type="AlphaFoldDB" id="A0A5R8XY85"/>
<dbReference type="OrthoDB" id="5975043at2"/>
<evidence type="ECO:0000313" key="2">
    <source>
        <dbReference type="EMBL" id="TLP36221.1"/>
    </source>
</evidence>
<dbReference type="RefSeq" id="WP_138153451.1">
    <property type="nucleotide sequence ID" value="NZ_VANU01000006.1"/>
</dbReference>
<comment type="caution">
    <text evidence="2">The sequence shown here is derived from an EMBL/GenBank/DDBJ whole genome shotgun (WGS) entry which is preliminary data.</text>
</comment>
<name>A0A5R8XY85_9BACT</name>
<dbReference type="GO" id="GO:0003677">
    <property type="term" value="F:DNA binding"/>
    <property type="evidence" value="ECO:0007669"/>
    <property type="project" value="UniProtKB-KW"/>
</dbReference>
<evidence type="ECO:0000256" key="1">
    <source>
        <dbReference type="SAM" id="SignalP"/>
    </source>
</evidence>
<feature type="signal peptide" evidence="1">
    <location>
        <begin position="1"/>
        <end position="16"/>
    </location>
</feature>
<feature type="chain" id="PRO_5024300741" evidence="1">
    <location>
        <begin position="17"/>
        <end position="114"/>
    </location>
</feature>
<keyword evidence="3" id="KW-1185">Reference proteome</keyword>
<reference evidence="2 3" key="1">
    <citation type="submission" date="2019-05" db="EMBL/GenBank/DDBJ databases">
        <title>Arcobacter sp. nov., isolated from sea sediment.</title>
        <authorList>
            <person name="Kim W."/>
        </authorList>
    </citation>
    <scope>NUCLEOTIDE SEQUENCE [LARGE SCALE GENOMIC DNA]</scope>
    <source>
        <strain evidence="2 3">CAU 1517</strain>
    </source>
</reference>
<sequence length="114" mass="12659">MKKILLLLTFSISLFASSISSSEASNYIGLEKTVCGKVVGTYYAKSSNGAPTFLNFDLPYPNQLFTAVIFERSRNSFSGNPESMFKYKNICVTGYIDEYKGVPQIIVENSSQIK</sequence>
<keyword evidence="1" id="KW-0732">Signal</keyword>
<dbReference type="Proteomes" id="UP000308901">
    <property type="component" value="Unassembled WGS sequence"/>
</dbReference>
<gene>
    <name evidence="2" type="ORF">FDK22_13200</name>
</gene>
<keyword evidence="2" id="KW-0238">DNA-binding</keyword>
<proteinExistence type="predicted"/>
<dbReference type="EMBL" id="VANU01000006">
    <property type="protein sequence ID" value="TLP36221.1"/>
    <property type="molecule type" value="Genomic_DNA"/>
</dbReference>
<accession>A0A5R8XY85</accession>
<protein>
    <submittedName>
        <fullName evidence="2">DNA-binding protein</fullName>
    </submittedName>
</protein>
<evidence type="ECO:0000313" key="3">
    <source>
        <dbReference type="Proteomes" id="UP000308901"/>
    </source>
</evidence>